<evidence type="ECO:0000256" key="3">
    <source>
        <dbReference type="SAM" id="Phobius"/>
    </source>
</evidence>
<proteinExistence type="predicted"/>
<evidence type="ECO:0000256" key="2">
    <source>
        <dbReference type="SAM" id="MobiDB-lite"/>
    </source>
</evidence>
<dbReference type="OrthoDB" id="2448405at2759"/>
<keyword evidence="3" id="KW-0472">Membrane</keyword>
<evidence type="ECO:0000259" key="6">
    <source>
        <dbReference type="PROSITE" id="PS51549"/>
    </source>
</evidence>
<dbReference type="InterPro" id="IPR005018">
    <property type="entry name" value="DOMON_domain"/>
</dbReference>
<dbReference type="PANTHER" id="PTHR24036">
    <property type="entry name" value="SKELETOR-RELATED"/>
    <property type="match status" value="1"/>
</dbReference>
<dbReference type="PANTHER" id="PTHR24036:SF5">
    <property type="entry name" value="THROMBOMODULIN"/>
    <property type="match status" value="1"/>
</dbReference>
<evidence type="ECO:0000313" key="7">
    <source>
        <dbReference type="EMBL" id="CAB9519784.1"/>
    </source>
</evidence>
<dbReference type="SMART" id="SM00686">
    <property type="entry name" value="DM13"/>
    <property type="match status" value="2"/>
</dbReference>
<dbReference type="SMART" id="SM00664">
    <property type="entry name" value="DoH"/>
    <property type="match status" value="1"/>
</dbReference>
<sequence length="764" mass="81370">MKIFNSVPWMALIASLSAQSASAELVLGTFTDRAHDITGEVVALSDRVLEVRGFGYDGTAPDAFFWADTNAVPSENGFILEDGAPSNNCGQDRLGFADGSQTYRVEFPEGSSLRDIAGGSISVWCRAFRANFGELVIPSDLTGLTDAADGPALECSQSGAPATVDEIVLGTFTRSNHDVAGEIVALSDRVLEVRGFAYDGTAPDAFFWADTNADASRDGFILSDAEPTNGCGQDKLGFADGTQTYRVEFPEGTSLRDIAGGSISVWCRAFSANFGQVMVPEALDGLKTAEQGPALQCSEGGGGGGDAAYEDVSVTPEGYNCEPLYEDYQVRWKVDGDEIAIELVGLIEDEQYLSFGISGSDEGTEMIGADVIVGDLFQNEFRASDYYMSARAQCSNGAGVCPDSPTFDSSATDVSGARDDVAGLTVIRYRRPLLATDNALVSGATVDRNISVVPGVSTYIAWAVGPVSADTGFPNFHTVAYPREDVSLEFGRATVDNCEPLVQVDDGMDDVEAFERPVLRGETELRASIGLSGGDRGYQAITGGRVGWGIAWYINDLLIPVIEMERGTTYTFYVNGGDVPTDSANYHPMYLTTSISGGYAQINEEERMAEDIFGGLTVISNTTYEATAAGPICKLEATEATQQALVNGTYEEFFNSMDTSCLEDASITDNAAVLEFTPDADTPDLLYYQCVTHRNLGWEIRVVDPGMTYNETEGLAAVDKSSKDTEDAKDEASDMSLRGTASGAQSISLGFGAFLGGIIYLLAV</sequence>
<feature type="region of interest" description="Disordered" evidence="2">
    <location>
        <begin position="717"/>
        <end position="736"/>
    </location>
</feature>
<feature type="signal peptide" evidence="4">
    <location>
        <begin position="1"/>
        <end position="23"/>
    </location>
</feature>
<name>A0A9N8EJ95_9STRA</name>
<dbReference type="AlphaFoldDB" id="A0A9N8EJ95"/>
<feature type="transmembrane region" description="Helical" evidence="3">
    <location>
        <begin position="743"/>
        <end position="763"/>
    </location>
</feature>
<feature type="compositionally biased region" description="Basic and acidic residues" evidence="2">
    <location>
        <begin position="720"/>
        <end position="732"/>
    </location>
</feature>
<organism evidence="7 8">
    <name type="scientific">Seminavis robusta</name>
    <dbReference type="NCBI Taxonomy" id="568900"/>
    <lineage>
        <taxon>Eukaryota</taxon>
        <taxon>Sar</taxon>
        <taxon>Stramenopiles</taxon>
        <taxon>Ochrophyta</taxon>
        <taxon>Bacillariophyta</taxon>
        <taxon>Bacillariophyceae</taxon>
        <taxon>Bacillariophycidae</taxon>
        <taxon>Naviculales</taxon>
        <taxon>Naviculaceae</taxon>
        <taxon>Seminavis</taxon>
    </lineage>
</organism>
<keyword evidence="3" id="KW-1133">Transmembrane helix</keyword>
<evidence type="ECO:0000256" key="1">
    <source>
        <dbReference type="ARBA" id="ARBA00022737"/>
    </source>
</evidence>
<keyword evidence="8" id="KW-1185">Reference proteome</keyword>
<dbReference type="Proteomes" id="UP001153069">
    <property type="component" value="Unassembled WGS sequence"/>
</dbReference>
<protein>
    <submittedName>
        <fullName evidence="7">Protein Skeletor, isoforms</fullName>
    </submittedName>
</protein>
<feature type="domain" description="DM13" evidence="6">
    <location>
        <begin position="28"/>
        <end position="138"/>
    </location>
</feature>
<dbReference type="InterPro" id="IPR019545">
    <property type="entry name" value="DM13_domain"/>
</dbReference>
<dbReference type="CDD" id="cd09631">
    <property type="entry name" value="DOMON_DOH"/>
    <property type="match status" value="1"/>
</dbReference>
<evidence type="ECO:0000259" key="5">
    <source>
        <dbReference type="PROSITE" id="PS50836"/>
    </source>
</evidence>
<evidence type="ECO:0000256" key="4">
    <source>
        <dbReference type="SAM" id="SignalP"/>
    </source>
</evidence>
<reference evidence="7" key="1">
    <citation type="submission" date="2020-06" db="EMBL/GenBank/DDBJ databases">
        <authorList>
            <consortium name="Plant Systems Biology data submission"/>
        </authorList>
    </citation>
    <scope>NUCLEOTIDE SEQUENCE</scope>
    <source>
        <strain evidence="7">D6</strain>
    </source>
</reference>
<dbReference type="PROSITE" id="PS51549">
    <property type="entry name" value="DM13"/>
    <property type="match status" value="2"/>
</dbReference>
<comment type="caution">
    <text evidence="7">The sequence shown here is derived from an EMBL/GenBank/DDBJ whole genome shotgun (WGS) entry which is preliminary data.</text>
</comment>
<gene>
    <name evidence="7" type="ORF">SEMRO_1047_G235100.1</name>
</gene>
<dbReference type="InterPro" id="IPR045266">
    <property type="entry name" value="DOH_DOMON"/>
</dbReference>
<evidence type="ECO:0000313" key="8">
    <source>
        <dbReference type="Proteomes" id="UP001153069"/>
    </source>
</evidence>
<dbReference type="InterPro" id="IPR052126">
    <property type="entry name" value="Spindle_Org/Thrombomodulin"/>
</dbReference>
<dbReference type="PROSITE" id="PS50836">
    <property type="entry name" value="DOMON"/>
    <property type="match status" value="1"/>
</dbReference>
<keyword evidence="4" id="KW-0732">Signal</keyword>
<feature type="domain" description="DOMON" evidence="5">
    <location>
        <begin position="326"/>
        <end position="465"/>
    </location>
</feature>
<keyword evidence="1" id="KW-0677">Repeat</keyword>
<dbReference type="Pfam" id="PF10517">
    <property type="entry name" value="DM13"/>
    <property type="match status" value="2"/>
</dbReference>
<feature type="domain" description="DM13" evidence="6">
    <location>
        <begin position="170"/>
        <end position="280"/>
    </location>
</feature>
<dbReference type="Pfam" id="PF03351">
    <property type="entry name" value="DOMON"/>
    <property type="match status" value="1"/>
</dbReference>
<accession>A0A9N8EJ95</accession>
<dbReference type="EMBL" id="CAICTM010001045">
    <property type="protein sequence ID" value="CAB9519784.1"/>
    <property type="molecule type" value="Genomic_DNA"/>
</dbReference>
<keyword evidence="3" id="KW-0812">Transmembrane</keyword>
<feature type="chain" id="PRO_5040244110" evidence="4">
    <location>
        <begin position="24"/>
        <end position="764"/>
    </location>
</feature>